<dbReference type="AlphaFoldDB" id="A0A2R8B7H2"/>
<dbReference type="Pfam" id="PF00557">
    <property type="entry name" value="Peptidase_M24"/>
    <property type="match status" value="1"/>
</dbReference>
<keyword evidence="3" id="KW-0378">Hydrolase</keyword>
<reference evidence="3 4" key="1">
    <citation type="submission" date="2018-03" db="EMBL/GenBank/DDBJ databases">
        <authorList>
            <person name="Keele B.F."/>
        </authorList>
    </citation>
    <scope>NUCLEOTIDE SEQUENCE [LARGE SCALE GENOMIC DNA]</scope>
    <source>
        <strain evidence="3 4">CECT 8626</strain>
    </source>
</reference>
<organism evidence="3 4">
    <name type="scientific">Albidovulum aquaemixtae</name>
    <dbReference type="NCBI Taxonomy" id="1542388"/>
    <lineage>
        <taxon>Bacteria</taxon>
        <taxon>Pseudomonadati</taxon>
        <taxon>Pseudomonadota</taxon>
        <taxon>Alphaproteobacteria</taxon>
        <taxon>Rhodobacterales</taxon>
        <taxon>Paracoccaceae</taxon>
        <taxon>Albidovulum</taxon>
    </lineage>
</organism>
<dbReference type="PANTHER" id="PTHR46112">
    <property type="entry name" value="AMINOPEPTIDASE"/>
    <property type="match status" value="1"/>
</dbReference>
<evidence type="ECO:0000259" key="2">
    <source>
        <dbReference type="Pfam" id="PF01321"/>
    </source>
</evidence>
<dbReference type="InterPro" id="IPR050659">
    <property type="entry name" value="Peptidase_M24B"/>
</dbReference>
<sequence length="366" mass="39380">MTECFAAHRRVARDLGVDAVALVPGSNFERLFKKGFHTNERPLVVLIPVEGAPAALVPNLELASFALISFDGEVFDWYDQTGYADAFAALAAHMPIRSVAVEGQVMRVFVHHAMATAWVGLRIVDAERQISGLRLCKSLEEIAALEEAIRISEVALEDVLAEVKPGLTEAEVERRLISSLFTRGADEQAFGAIVAAGENSARPHATARADYRIRTGDALLLDFGARKSGLCADITRTVFIGHATDEAQAVYEAVLKANVAGHAATRSGATAHDVDDAVISVLEASPFADRIRTKTGHGLGRDVHEAPYIMRGNHQVLEPGMVFTIEPGLYRVAADGFGVRIEDDVVVTDTGCRSLTTSPKTLRIVG</sequence>
<keyword evidence="4" id="KW-1185">Reference proteome</keyword>
<dbReference type="InterPro" id="IPR036005">
    <property type="entry name" value="Creatinase/aminopeptidase-like"/>
</dbReference>
<dbReference type="PANTHER" id="PTHR46112:SF3">
    <property type="entry name" value="AMINOPEPTIDASE YPDF"/>
    <property type="match status" value="1"/>
</dbReference>
<dbReference type="SUPFAM" id="SSF53092">
    <property type="entry name" value="Creatinase/prolidase N-terminal domain"/>
    <property type="match status" value="1"/>
</dbReference>
<feature type="domain" description="Creatinase N-terminal" evidence="2">
    <location>
        <begin position="34"/>
        <end position="136"/>
    </location>
</feature>
<dbReference type="SUPFAM" id="SSF55920">
    <property type="entry name" value="Creatinase/aminopeptidase"/>
    <property type="match status" value="1"/>
</dbReference>
<dbReference type="RefSeq" id="WP_108852794.1">
    <property type="nucleotide sequence ID" value="NZ_OMOQ01000001.1"/>
</dbReference>
<dbReference type="InterPro" id="IPR000587">
    <property type="entry name" value="Creatinase_N"/>
</dbReference>
<dbReference type="Pfam" id="PF01321">
    <property type="entry name" value="Creatinase_N"/>
    <property type="match status" value="1"/>
</dbReference>
<dbReference type="Proteomes" id="UP000244924">
    <property type="component" value="Unassembled WGS sequence"/>
</dbReference>
<dbReference type="OrthoDB" id="9806388at2"/>
<dbReference type="InterPro" id="IPR000994">
    <property type="entry name" value="Pept_M24"/>
</dbReference>
<evidence type="ECO:0000259" key="1">
    <source>
        <dbReference type="Pfam" id="PF00557"/>
    </source>
</evidence>
<dbReference type="Gene3D" id="3.40.350.10">
    <property type="entry name" value="Creatinase/prolidase N-terminal domain"/>
    <property type="match status" value="1"/>
</dbReference>
<evidence type="ECO:0000313" key="3">
    <source>
        <dbReference type="EMBL" id="SPH18472.1"/>
    </source>
</evidence>
<dbReference type="EMBL" id="OMOQ01000001">
    <property type="protein sequence ID" value="SPH18472.1"/>
    <property type="molecule type" value="Genomic_DNA"/>
</dbReference>
<dbReference type="GO" id="GO:0016787">
    <property type="term" value="F:hydrolase activity"/>
    <property type="evidence" value="ECO:0007669"/>
    <property type="project" value="UniProtKB-KW"/>
</dbReference>
<name>A0A2R8B7H2_9RHOB</name>
<dbReference type="Gene3D" id="3.90.230.10">
    <property type="entry name" value="Creatinase/methionine aminopeptidase superfamily"/>
    <property type="match status" value="1"/>
</dbReference>
<dbReference type="InterPro" id="IPR029149">
    <property type="entry name" value="Creatin/AminoP/Spt16_N"/>
</dbReference>
<dbReference type="EC" id="3.4.-.-" evidence="3"/>
<feature type="domain" description="Peptidase M24" evidence="1">
    <location>
        <begin position="144"/>
        <end position="349"/>
    </location>
</feature>
<evidence type="ECO:0000313" key="4">
    <source>
        <dbReference type="Proteomes" id="UP000244924"/>
    </source>
</evidence>
<protein>
    <submittedName>
        <fullName evidence="3">Putative peptidase</fullName>
        <ecNumber evidence="3">3.4.-.-</ecNumber>
    </submittedName>
</protein>
<proteinExistence type="predicted"/>
<gene>
    <name evidence="3" type="ORF">DEA8626_02010</name>
</gene>
<accession>A0A2R8B7H2</accession>